<dbReference type="Gene3D" id="3.40.630.10">
    <property type="entry name" value="Zn peptidases"/>
    <property type="match status" value="1"/>
</dbReference>
<feature type="domain" description="Peptidase M28" evidence="2">
    <location>
        <begin position="99"/>
        <end position="291"/>
    </location>
</feature>
<proteinExistence type="predicted"/>
<reference evidence="3 4" key="1">
    <citation type="submission" date="2020-08" db="EMBL/GenBank/DDBJ databases">
        <title>Novel species isolated from subtropical streams in China.</title>
        <authorList>
            <person name="Lu H."/>
        </authorList>
    </citation>
    <scope>NUCLEOTIDE SEQUENCE [LARGE SCALE GENOMIC DNA]</scope>
    <source>
        <strain evidence="3 4">KCTC 52442</strain>
    </source>
</reference>
<dbReference type="RefSeq" id="WP_186890270.1">
    <property type="nucleotide sequence ID" value="NZ_JACOFU010000002.1"/>
</dbReference>
<organism evidence="3 4">
    <name type="scientific">Undibacterium amnicola</name>
    <dbReference type="NCBI Taxonomy" id="1834038"/>
    <lineage>
        <taxon>Bacteria</taxon>
        <taxon>Pseudomonadati</taxon>
        <taxon>Pseudomonadota</taxon>
        <taxon>Betaproteobacteria</taxon>
        <taxon>Burkholderiales</taxon>
        <taxon>Oxalobacteraceae</taxon>
        <taxon>Undibacterium</taxon>
    </lineage>
</organism>
<accession>A0ABR6XP36</accession>
<keyword evidence="4" id="KW-1185">Reference proteome</keyword>
<dbReference type="Proteomes" id="UP000643610">
    <property type="component" value="Unassembled WGS sequence"/>
</dbReference>
<keyword evidence="1" id="KW-0732">Signal</keyword>
<dbReference type="InterPro" id="IPR045175">
    <property type="entry name" value="M28_fam"/>
</dbReference>
<dbReference type="PANTHER" id="PTHR12147:SF26">
    <property type="entry name" value="PEPTIDASE M28 DOMAIN-CONTAINING PROTEIN"/>
    <property type="match status" value="1"/>
</dbReference>
<evidence type="ECO:0000313" key="4">
    <source>
        <dbReference type="Proteomes" id="UP000643610"/>
    </source>
</evidence>
<protein>
    <submittedName>
        <fullName evidence="3">M28 family peptidase</fullName>
    </submittedName>
</protein>
<dbReference type="Pfam" id="PF04389">
    <property type="entry name" value="Peptidase_M28"/>
    <property type="match status" value="1"/>
</dbReference>
<comment type="caution">
    <text evidence="3">The sequence shown here is derived from an EMBL/GenBank/DDBJ whole genome shotgun (WGS) entry which is preliminary data.</text>
</comment>
<name>A0ABR6XP36_9BURK</name>
<sequence length="308" mass="34377">MRKQHSLSIILSLASLLVSTHTLAQSNPSQAMQDVKYLASEAMQGREIGSTGNALAREYIIQRITELGLKPCGDNYVHEFKVNTLKQANVGKNILACQYTKENPAAKYLVVSAHYDHVGVNNNKIYFGADDNASGVAGVLAVAQSMKDTATKHHIVYAFFDGEERGLLGAHAFVKQDIIPRKDIAANLNFDMIARGDKNELFISGAHHNPAFKSILDNVNNNKAANSIKVLFDHDRPEQGSNDWTPQSDHYAFFKVGIPHLYFGVEDHADYHKPTDTFEKINPQFFDACIEFLKLAVKRVDQQFTRKN</sequence>
<dbReference type="InterPro" id="IPR007484">
    <property type="entry name" value="Peptidase_M28"/>
</dbReference>
<dbReference type="SUPFAM" id="SSF53187">
    <property type="entry name" value="Zn-dependent exopeptidases"/>
    <property type="match status" value="1"/>
</dbReference>
<dbReference type="EMBL" id="JACOFU010000002">
    <property type="protein sequence ID" value="MBC3831257.1"/>
    <property type="molecule type" value="Genomic_DNA"/>
</dbReference>
<evidence type="ECO:0000256" key="1">
    <source>
        <dbReference type="SAM" id="SignalP"/>
    </source>
</evidence>
<evidence type="ECO:0000259" key="2">
    <source>
        <dbReference type="Pfam" id="PF04389"/>
    </source>
</evidence>
<feature type="signal peptide" evidence="1">
    <location>
        <begin position="1"/>
        <end position="24"/>
    </location>
</feature>
<gene>
    <name evidence="3" type="ORF">H8K33_07040</name>
</gene>
<dbReference type="PANTHER" id="PTHR12147">
    <property type="entry name" value="METALLOPEPTIDASE M28 FAMILY MEMBER"/>
    <property type="match status" value="1"/>
</dbReference>
<evidence type="ECO:0000313" key="3">
    <source>
        <dbReference type="EMBL" id="MBC3831257.1"/>
    </source>
</evidence>
<feature type="chain" id="PRO_5046107706" evidence="1">
    <location>
        <begin position="25"/>
        <end position="308"/>
    </location>
</feature>